<dbReference type="AlphaFoldDB" id="A0A915EZ61"/>
<evidence type="ECO:0000256" key="4">
    <source>
        <dbReference type="ARBA" id="ARBA00022989"/>
    </source>
</evidence>
<evidence type="ECO:0000313" key="10">
    <source>
        <dbReference type="WBParaSite" id="maker-E.canG7_contigs_8991-snap-gene-1.60-mRNA-1"/>
    </source>
</evidence>
<proteinExistence type="predicted"/>
<dbReference type="GO" id="GO:0015020">
    <property type="term" value="F:glucuronosyltransferase activity"/>
    <property type="evidence" value="ECO:0007669"/>
    <property type="project" value="TreeGrafter"/>
</dbReference>
<keyword evidence="7" id="KW-0325">Glycoprotein</keyword>
<dbReference type="SUPFAM" id="SSF53448">
    <property type="entry name" value="Nucleotide-diphospho-sugar transferases"/>
    <property type="match status" value="2"/>
</dbReference>
<comment type="subcellular location">
    <subcellularLocation>
        <location evidence="1">Golgi apparatus membrane</location>
        <topology evidence="1">Single-pass type II membrane protein</topology>
    </subcellularLocation>
</comment>
<keyword evidence="5" id="KW-0333">Golgi apparatus</keyword>
<evidence type="ECO:0000256" key="3">
    <source>
        <dbReference type="ARBA" id="ARBA00022968"/>
    </source>
</evidence>
<dbReference type="FunFam" id="3.90.550.10:FF:000016">
    <property type="entry name" value="LARGE xylosyl- and glucuronyltransferase 2"/>
    <property type="match status" value="1"/>
</dbReference>
<dbReference type="GO" id="GO:0042285">
    <property type="term" value="F:xylosyltransferase activity"/>
    <property type="evidence" value="ECO:0007669"/>
    <property type="project" value="TreeGrafter"/>
</dbReference>
<sequence length="904" mass="103359">MEERSEEEHWLLLSEELRSSADNKVLMLETLEPHLVEEIGSSFNQMNEVYVSICECSAGLASLHRRKSRVDKHCIDFGMTVSNDEHLSSYVSARVRACVTLSFGTSVAHGSGKVADLLNLLRLLALRIFSLCESLTSALKKTIAKESCDLSAFNNIVEALTEMTESMVDEIDLVSQWVYSNALPEFVATSVSSPFEFTSSCLSDKMLSRTLWREEMLCYCKGNDTIFNPFQLEPLVFTRHIKQDRVIRPRRLIRLPAITFVTAVCLLLSVTSVAIWIHTTSFATQCAMDHPFKNENLDEKYGSGKENASVTVIDVALVVGGGSASRKVPVLVKSILYHRLFKRHCNELLPKFRFHIICSANACKSLSALFETWRISALVKVHFYSAENFLSLVNWIPNAHYSGDYGLVKLVISDILPCEIKRVILLDLDTLVEGNLISLWKSARTFEKEEIIGLIENQSDWYLKGHGTTSWPALGRGYNTGVVLMDLQKMRGVGWNWHWKSVAQKLLKNMSYTSLADQDVVNAALYFNSTRVHRLPCAWNLQLGDNANYSHCLFTGRAGGFRQALIEAGGLHSPTKTKEDKQNRQRGTVKACSLLHMEMQLQRRVFPYFYGLSSNTTANVTLVSQFTMDRLHRLEEIAANWDGPMSLAVYITDREIEIIREYLDSSVFFTSRENIDIHLVFQEGSYYPINALRNTAIKYANTAYIFIVDFDFVPKPHLHTYFQRTLASANKIERVAYIVPAFETFYTQLAFPTTKWRLLQTVASGVVKPFRIDVWQAGHLATNYSHWYKTEMPYEVKWDADFEPYVLIRRGHGQFDEHFVGFGWNKVSFFMLLDALDFKFVVLPNAFIIHFPHAPSVESNRFRHSLILRQCLEEFKVNYVKDLAVRFGVKSLKYLRFRHRTIGI</sequence>
<evidence type="ECO:0000256" key="8">
    <source>
        <dbReference type="SAM" id="Phobius"/>
    </source>
</evidence>
<dbReference type="Pfam" id="PF13896">
    <property type="entry name" value="Glyco_transf_49"/>
    <property type="match status" value="2"/>
</dbReference>
<dbReference type="PANTHER" id="PTHR12270">
    <property type="entry name" value="GLYCOSYLTRANSFERASE-RELATED"/>
    <property type="match status" value="1"/>
</dbReference>
<reference evidence="10" key="1">
    <citation type="submission" date="2022-11" db="UniProtKB">
        <authorList>
            <consortium name="WormBaseParasite"/>
        </authorList>
    </citation>
    <scope>IDENTIFICATION</scope>
</reference>
<name>A0A915EZ61_9CEST</name>
<evidence type="ECO:0000313" key="9">
    <source>
        <dbReference type="Proteomes" id="UP000887562"/>
    </source>
</evidence>
<dbReference type="Proteomes" id="UP000887562">
    <property type="component" value="Unplaced"/>
</dbReference>
<protein>
    <submittedName>
        <fullName evidence="10">Glycosyltransferase protein LARGE2</fullName>
    </submittedName>
</protein>
<evidence type="ECO:0000256" key="7">
    <source>
        <dbReference type="ARBA" id="ARBA00023180"/>
    </source>
</evidence>
<dbReference type="Gene3D" id="3.90.550.10">
    <property type="entry name" value="Spore Coat Polysaccharide Biosynthesis Protein SpsA, Chain A"/>
    <property type="match status" value="2"/>
</dbReference>
<keyword evidence="3" id="KW-0735">Signal-anchor</keyword>
<keyword evidence="6 8" id="KW-0472">Membrane</keyword>
<dbReference type="PANTHER" id="PTHR12270:SF25">
    <property type="entry name" value="GLYCOSYLTRANSFERASE-LIKE PROTEIN LARGE"/>
    <property type="match status" value="1"/>
</dbReference>
<feature type="transmembrane region" description="Helical" evidence="8">
    <location>
        <begin position="252"/>
        <end position="277"/>
    </location>
</feature>
<dbReference type="GO" id="GO:0035269">
    <property type="term" value="P:protein O-linked glycosylation via mannose"/>
    <property type="evidence" value="ECO:0007669"/>
    <property type="project" value="TreeGrafter"/>
</dbReference>
<dbReference type="WBParaSite" id="maker-E.canG7_contigs_8991-snap-gene-1.60-mRNA-1">
    <property type="protein sequence ID" value="maker-E.canG7_contigs_8991-snap-gene-1.60-mRNA-1"/>
    <property type="gene ID" value="EcG7_00888"/>
</dbReference>
<dbReference type="InterPro" id="IPR051292">
    <property type="entry name" value="Xyl/GlcA_transferase"/>
</dbReference>
<dbReference type="InterPro" id="IPR002495">
    <property type="entry name" value="Glyco_trans_8"/>
</dbReference>
<accession>A0A915EZ61</accession>
<organism evidence="9 10">
    <name type="scientific">Echinococcus canadensis</name>
    <dbReference type="NCBI Taxonomy" id="519352"/>
    <lineage>
        <taxon>Eukaryota</taxon>
        <taxon>Metazoa</taxon>
        <taxon>Spiralia</taxon>
        <taxon>Lophotrochozoa</taxon>
        <taxon>Platyhelminthes</taxon>
        <taxon>Cestoda</taxon>
        <taxon>Eucestoda</taxon>
        <taxon>Cyclophyllidea</taxon>
        <taxon>Taeniidae</taxon>
        <taxon>Echinococcus</taxon>
        <taxon>Echinococcus canadensis group</taxon>
    </lineage>
</organism>
<evidence type="ECO:0000256" key="5">
    <source>
        <dbReference type="ARBA" id="ARBA00023034"/>
    </source>
</evidence>
<keyword evidence="4 8" id="KW-1133">Transmembrane helix</keyword>
<evidence type="ECO:0000256" key="2">
    <source>
        <dbReference type="ARBA" id="ARBA00022692"/>
    </source>
</evidence>
<dbReference type="InterPro" id="IPR029044">
    <property type="entry name" value="Nucleotide-diphossugar_trans"/>
</dbReference>
<dbReference type="GO" id="GO:0000139">
    <property type="term" value="C:Golgi membrane"/>
    <property type="evidence" value="ECO:0007669"/>
    <property type="project" value="UniProtKB-SubCell"/>
</dbReference>
<keyword evidence="9" id="KW-1185">Reference proteome</keyword>
<evidence type="ECO:0000256" key="6">
    <source>
        <dbReference type="ARBA" id="ARBA00023136"/>
    </source>
</evidence>
<dbReference type="Pfam" id="PF01501">
    <property type="entry name" value="Glyco_transf_8"/>
    <property type="match status" value="1"/>
</dbReference>
<evidence type="ECO:0000256" key="1">
    <source>
        <dbReference type="ARBA" id="ARBA00004323"/>
    </source>
</evidence>
<keyword evidence="2 8" id="KW-0812">Transmembrane</keyword>